<protein>
    <recommendedName>
        <fullName evidence="3">Nuclease SbcCD subunit C</fullName>
    </recommendedName>
</protein>
<evidence type="ECO:0000256" key="3">
    <source>
        <dbReference type="ARBA" id="ARBA00013368"/>
    </source>
</evidence>
<name>A0A1N7JAQ7_9BACI</name>
<comment type="subunit">
    <text evidence="2">Heterodimer of SbcC and SbcD.</text>
</comment>
<dbReference type="SUPFAM" id="SSF52540">
    <property type="entry name" value="P-loop containing nucleoside triphosphate hydrolases"/>
    <property type="match status" value="2"/>
</dbReference>
<dbReference type="InterPro" id="IPR027417">
    <property type="entry name" value="P-loop_NTPase"/>
</dbReference>
<reference evidence="7" key="1">
    <citation type="submission" date="2017-01" db="EMBL/GenBank/DDBJ databases">
        <authorList>
            <person name="Varghese N."/>
            <person name="Submissions S."/>
        </authorList>
    </citation>
    <scope>NUCLEOTIDE SEQUENCE [LARGE SCALE GENOMIC DNA]</scope>
    <source>
        <strain evidence="7">DSM 23127</strain>
    </source>
</reference>
<dbReference type="EMBL" id="FTOC01000004">
    <property type="protein sequence ID" value="SIS46357.1"/>
    <property type="molecule type" value="Genomic_DNA"/>
</dbReference>
<evidence type="ECO:0000256" key="1">
    <source>
        <dbReference type="ARBA" id="ARBA00006930"/>
    </source>
</evidence>
<organism evidence="6 7">
    <name type="scientific">Salimicrobium flavidum</name>
    <dbReference type="NCBI Taxonomy" id="570947"/>
    <lineage>
        <taxon>Bacteria</taxon>
        <taxon>Bacillati</taxon>
        <taxon>Bacillota</taxon>
        <taxon>Bacilli</taxon>
        <taxon>Bacillales</taxon>
        <taxon>Bacillaceae</taxon>
        <taxon>Salimicrobium</taxon>
    </lineage>
</organism>
<feature type="coiled-coil region" evidence="4">
    <location>
        <begin position="207"/>
        <end position="294"/>
    </location>
</feature>
<dbReference type="InterPro" id="IPR038734">
    <property type="entry name" value="YhaN_AAA"/>
</dbReference>
<dbReference type="InterPro" id="IPR017599">
    <property type="entry name" value="DNA_S_DndD"/>
</dbReference>
<feature type="domain" description="YhaN AAA" evidence="5">
    <location>
        <begin position="1"/>
        <end position="55"/>
    </location>
</feature>
<dbReference type="RefSeq" id="WP_076558525.1">
    <property type="nucleotide sequence ID" value="NZ_FTOC01000004.1"/>
</dbReference>
<evidence type="ECO:0000313" key="6">
    <source>
        <dbReference type="EMBL" id="SIS46357.1"/>
    </source>
</evidence>
<sequence>MLIKSITLENFGAYKEKNTIDLSVKGPKQNVILIGGENGTGKTTLLNAIKIALFGPYTYGLKTESSKYTQEIYNYLNTQALRENANNFQLILEFSEVENFEKIDYKFVRAWHFKNNNLKEELQIFKNDSILNESEKEIYLAKLKESMPPQLFDLCLFDGEEISRIINDNLLSSYLQRLSKVVFNLTLFENLETDLEKFSSRKAQEEGSSLDNEILSIEEELQQAKANKEELEQVHQEQEENNIELKEQLASLQKDFETHGGLYKEERDDLINQLNHIENTRKELSNEVKNYIGTILPFQLNKDLLDQTVKQLDSENSQQVFKEFSSNLNENTLHSILNDLDLDEKENAQQTLKQSLLTHMQPEYDESFHSASNDQKNKVTQMNALVKENTPDHYAGLLEKNQSLLEDAKKIRKRINTHDQTNEFTQMIQNIEQLKVKIENSENEKENLHAKLKETNENITSVEQKLETKEKERYKAHKQRNALGLIKNLIDTSKDFRNMQQQKKLHEVQSEALSMLKQLMRKQRYISAISIEAESFDISLYDKDQNELNMDKLSAGEKEILLLSLIWAMFKASGRRVPFIFDTLLGRLDKTHKSTVLSKLIPASGEQTLLLSTDTEIDEFHYDLIKPHLSHVYTLDFNNEKQSVSIQPDYFFTVGNEESK</sequence>
<dbReference type="Proteomes" id="UP000187608">
    <property type="component" value="Unassembled WGS sequence"/>
</dbReference>
<dbReference type="Gene3D" id="3.40.50.300">
    <property type="entry name" value="P-loop containing nucleotide triphosphate hydrolases"/>
    <property type="match status" value="2"/>
</dbReference>
<gene>
    <name evidence="6" type="ORF">SAMN05421687_104278</name>
</gene>
<keyword evidence="4" id="KW-0175">Coiled coil</keyword>
<keyword evidence="7" id="KW-1185">Reference proteome</keyword>
<dbReference type="NCBIfam" id="TIGR03185">
    <property type="entry name" value="DNA_S_dndD"/>
    <property type="match status" value="1"/>
</dbReference>
<evidence type="ECO:0000256" key="4">
    <source>
        <dbReference type="SAM" id="Coils"/>
    </source>
</evidence>
<dbReference type="PANTHER" id="PTHR32114:SF2">
    <property type="entry name" value="ABC TRANSPORTER ABCH.3"/>
    <property type="match status" value="1"/>
</dbReference>
<dbReference type="STRING" id="570947.SAMN05421687_104278"/>
<evidence type="ECO:0000313" key="7">
    <source>
        <dbReference type="Proteomes" id="UP000187608"/>
    </source>
</evidence>
<dbReference type="Pfam" id="PF13514">
    <property type="entry name" value="AAA_27"/>
    <property type="match status" value="1"/>
</dbReference>
<dbReference type="PANTHER" id="PTHR32114">
    <property type="entry name" value="ABC TRANSPORTER ABCH.3"/>
    <property type="match status" value="1"/>
</dbReference>
<dbReference type="OrthoDB" id="9795626at2"/>
<proteinExistence type="inferred from homology"/>
<feature type="coiled-coil region" evidence="4">
    <location>
        <begin position="394"/>
        <end position="472"/>
    </location>
</feature>
<evidence type="ECO:0000256" key="2">
    <source>
        <dbReference type="ARBA" id="ARBA00011322"/>
    </source>
</evidence>
<dbReference type="AlphaFoldDB" id="A0A1N7JAQ7"/>
<accession>A0A1N7JAQ7</accession>
<evidence type="ECO:0000259" key="5">
    <source>
        <dbReference type="Pfam" id="PF13514"/>
    </source>
</evidence>
<comment type="similarity">
    <text evidence="1">Belongs to the SMC family. SbcC subfamily.</text>
</comment>